<evidence type="ECO:0000256" key="2">
    <source>
        <dbReference type="ARBA" id="ARBA00007581"/>
    </source>
</evidence>
<dbReference type="InterPro" id="IPR014436">
    <property type="entry name" value="Extradiol_dOase_DODA"/>
</dbReference>
<evidence type="ECO:0000256" key="1">
    <source>
        <dbReference type="ARBA" id="ARBA00001947"/>
    </source>
</evidence>
<protein>
    <submittedName>
        <fullName evidence="7">Class III extradiol ring-cleavage dioxygenase</fullName>
    </submittedName>
</protein>
<organism evidence="7 8">
    <name type="scientific">Flagellimonas yonaguniensis</name>
    <dbReference type="NCBI Taxonomy" id="3031325"/>
    <lineage>
        <taxon>Bacteria</taxon>
        <taxon>Pseudomonadati</taxon>
        <taxon>Bacteroidota</taxon>
        <taxon>Flavobacteriia</taxon>
        <taxon>Flavobacteriales</taxon>
        <taxon>Flavobacteriaceae</taxon>
        <taxon>Flagellimonas</taxon>
    </lineage>
</organism>
<keyword evidence="8" id="KW-1185">Reference proteome</keyword>
<reference evidence="7 8" key="1">
    <citation type="submission" date="2023-03" db="EMBL/GenBank/DDBJ databases">
        <title>Muricauda XX sp. nov. and Muricauda XXX sp. nov., two novel species isolated from Okinawa Trough.</title>
        <authorList>
            <person name="Cao W."/>
            <person name="Deng X."/>
        </authorList>
    </citation>
    <scope>NUCLEOTIDE SEQUENCE [LARGE SCALE GENOMIC DNA]</scope>
    <source>
        <strain evidence="7 8">334s03</strain>
    </source>
</reference>
<dbReference type="Proteomes" id="UP001221366">
    <property type="component" value="Unassembled WGS sequence"/>
</dbReference>
<feature type="domain" description="Extradiol ring-cleavage dioxygenase class III enzyme subunit B" evidence="6">
    <location>
        <begin position="45"/>
        <end position="250"/>
    </location>
</feature>
<comment type="cofactor">
    <cofactor evidence="1">
        <name>Zn(2+)</name>
        <dbReference type="ChEBI" id="CHEBI:29105"/>
    </cofactor>
</comment>
<dbReference type="CDD" id="cd07363">
    <property type="entry name" value="45_DOPA_Dioxygenase"/>
    <property type="match status" value="1"/>
</dbReference>
<dbReference type="PANTHER" id="PTHR30096">
    <property type="entry name" value="4,5-DOPA DIOXYGENASE EXTRADIOL-LIKE PROTEIN"/>
    <property type="match status" value="1"/>
</dbReference>
<name>A0ABT5Y3X9_9FLAO</name>
<dbReference type="RefSeq" id="WP_275617235.1">
    <property type="nucleotide sequence ID" value="NZ_JARFVB010000020.1"/>
</dbReference>
<keyword evidence="3" id="KW-0479">Metal-binding</keyword>
<dbReference type="Pfam" id="PF02900">
    <property type="entry name" value="LigB"/>
    <property type="match status" value="1"/>
</dbReference>
<evidence type="ECO:0000256" key="3">
    <source>
        <dbReference type="ARBA" id="ARBA00022723"/>
    </source>
</evidence>
<dbReference type="EMBL" id="JARFVB010000020">
    <property type="protein sequence ID" value="MDF0718156.1"/>
    <property type="molecule type" value="Genomic_DNA"/>
</dbReference>
<keyword evidence="5" id="KW-0560">Oxidoreductase</keyword>
<dbReference type="Gene3D" id="3.40.830.10">
    <property type="entry name" value="LigB-like"/>
    <property type="match status" value="1"/>
</dbReference>
<evidence type="ECO:0000313" key="8">
    <source>
        <dbReference type="Proteomes" id="UP001221366"/>
    </source>
</evidence>
<keyword evidence="7" id="KW-0223">Dioxygenase</keyword>
<dbReference type="GO" id="GO:0051213">
    <property type="term" value="F:dioxygenase activity"/>
    <property type="evidence" value="ECO:0007669"/>
    <property type="project" value="UniProtKB-KW"/>
</dbReference>
<dbReference type="PIRSF" id="PIRSF006157">
    <property type="entry name" value="Doxgns_DODA"/>
    <property type="match status" value="1"/>
</dbReference>
<comment type="caution">
    <text evidence="7">The sequence shown here is derived from an EMBL/GenBank/DDBJ whole genome shotgun (WGS) entry which is preliminary data.</text>
</comment>
<evidence type="ECO:0000256" key="4">
    <source>
        <dbReference type="ARBA" id="ARBA00022833"/>
    </source>
</evidence>
<proteinExistence type="inferred from homology"/>
<evidence type="ECO:0000256" key="5">
    <source>
        <dbReference type="ARBA" id="ARBA00023002"/>
    </source>
</evidence>
<gene>
    <name evidence="7" type="ORF">PY092_18485</name>
</gene>
<evidence type="ECO:0000259" key="6">
    <source>
        <dbReference type="Pfam" id="PF02900"/>
    </source>
</evidence>
<keyword evidence="4" id="KW-0862">Zinc</keyword>
<dbReference type="PANTHER" id="PTHR30096:SF0">
    <property type="entry name" value="4,5-DOPA DIOXYGENASE EXTRADIOL-LIKE PROTEIN"/>
    <property type="match status" value="1"/>
</dbReference>
<evidence type="ECO:0000313" key="7">
    <source>
        <dbReference type="EMBL" id="MDF0718156.1"/>
    </source>
</evidence>
<comment type="similarity">
    <text evidence="2">Belongs to the DODA-type extradiol aromatic ring-opening dioxygenase family.</text>
</comment>
<accession>A0ABT5Y3X9</accession>
<dbReference type="InterPro" id="IPR004183">
    <property type="entry name" value="Xdiol_dOase_suB"/>
</dbReference>
<dbReference type="SUPFAM" id="SSF53213">
    <property type="entry name" value="LigB-like"/>
    <property type="match status" value="1"/>
</dbReference>
<sequence length="269" mass="29952">MGKLPVYFIPHGGGPWHVIKNAMGDPIGYGQLREYLKNFGEQYSQKINAILVVSGHWEEDLPTLQFGSNPPLLYDYYGFPESTYHLKWPAPGNPELAERIENLFKASSFKTKRDYKRGFDHGTFVPLMIAFPEANIPVVQLSLINSLDPETHISLGKALEPLRNEGVLIIGSGMSYHNMRGFMSESSSAAGSSTQFDDWLTQTVEINDTKKRNEMLINWKNAPKARESHPRSEHLAPLFVVAGAAGSDKGSRDYSGLLMGIKVSGYKFG</sequence>